<dbReference type="InterPro" id="IPR050585">
    <property type="entry name" value="Xaa-Pro_dipeptidyl-ppase/CocE"/>
</dbReference>
<dbReference type="Gene3D" id="2.60.120.260">
    <property type="entry name" value="Galactose-binding domain-like"/>
    <property type="match status" value="1"/>
</dbReference>
<dbReference type="EMBL" id="JACHHZ010000003">
    <property type="protein sequence ID" value="MBB6093876.1"/>
    <property type="molecule type" value="Genomic_DNA"/>
</dbReference>
<accession>A0A841HLY2</accession>
<organism evidence="4 5">
    <name type="scientific">Povalibacter uvarum</name>
    <dbReference type="NCBI Taxonomy" id="732238"/>
    <lineage>
        <taxon>Bacteria</taxon>
        <taxon>Pseudomonadati</taxon>
        <taxon>Pseudomonadota</taxon>
        <taxon>Gammaproteobacteria</taxon>
        <taxon>Steroidobacterales</taxon>
        <taxon>Steroidobacteraceae</taxon>
        <taxon>Povalibacter</taxon>
    </lineage>
</organism>
<dbReference type="InterPro" id="IPR005674">
    <property type="entry name" value="CocE/Ser_esterase"/>
</dbReference>
<dbReference type="PANTHER" id="PTHR43056">
    <property type="entry name" value="PEPTIDASE S9 PROLYL OLIGOPEPTIDASE"/>
    <property type="match status" value="1"/>
</dbReference>
<name>A0A841HLY2_9GAMM</name>
<gene>
    <name evidence="4" type="ORF">HNQ60_002757</name>
</gene>
<dbReference type="Pfam" id="PF08530">
    <property type="entry name" value="PepX_C"/>
    <property type="match status" value="1"/>
</dbReference>
<evidence type="ECO:0000259" key="3">
    <source>
        <dbReference type="SMART" id="SM00939"/>
    </source>
</evidence>
<evidence type="ECO:0000256" key="1">
    <source>
        <dbReference type="ARBA" id="ARBA00022801"/>
    </source>
</evidence>
<keyword evidence="1" id="KW-0378">Hydrolase</keyword>
<evidence type="ECO:0000313" key="5">
    <source>
        <dbReference type="Proteomes" id="UP000588068"/>
    </source>
</evidence>
<comment type="caution">
    <text evidence="4">The sequence shown here is derived from an EMBL/GenBank/DDBJ whole genome shotgun (WGS) entry which is preliminary data.</text>
</comment>
<dbReference type="InterPro" id="IPR000383">
    <property type="entry name" value="Xaa-Pro-like_dom"/>
</dbReference>
<evidence type="ECO:0000256" key="2">
    <source>
        <dbReference type="SAM" id="MobiDB-lite"/>
    </source>
</evidence>
<feature type="region of interest" description="Disordered" evidence="2">
    <location>
        <begin position="388"/>
        <end position="408"/>
    </location>
</feature>
<dbReference type="SUPFAM" id="SSF53474">
    <property type="entry name" value="alpha/beta-Hydrolases"/>
    <property type="match status" value="1"/>
</dbReference>
<keyword evidence="5" id="KW-1185">Reference proteome</keyword>
<feature type="domain" description="Xaa-Pro dipeptidyl-peptidase C-terminal" evidence="3">
    <location>
        <begin position="315"/>
        <end position="592"/>
    </location>
</feature>
<dbReference type="SMART" id="SM00939">
    <property type="entry name" value="PepX_C"/>
    <property type="match status" value="1"/>
</dbReference>
<sequence>MTVDRDIMIAMRDGVRLATDVYRPTGVDRPVPVILERTPYGKSQASLRHASTEIARAYASHGYAVIYQDCRGRGKSEGAYVKYLSDGADGFDCCSWIVKQRWSNGRIGTMGLSYAAHTQAALASAGAPGVVAMFMDSGGFSNAYQGGIRQGGAYELKQATWAFNQALESPEVRVDAAKLAALKAVDIKAWFARMPWSRGNSPLSAVPEYEDYVFDQWEHGTFDAYWQQPGIYAKGYYDRFPHAATMMLSSWYDPYPRTVMENYEGLRAHRRGPARLVLGPWTHGNREETFAGDVDFGPDAAFSRGTGEDYVAFKLRWFDKYLKGVANGVDKEAEIRLFIMGGGSGRKNAQGRLEHGGRWRDEAAWPLGRAKNTLFYLRSDGGLAPSKPVDGAPRTYRYDPRTPVPTIGGTVTSGQPVMVGGAFDQKEAPEFFGSRPPYRPLAERPDVLVFQTEPLAGDVEVTGVIEAVLWIASDCPDTDFTIKLIDVYPPSEDYPQGFAMNLTDGILRCRYRDAWDRPRLMQAGKVYQVKIEAFATSNLFKAGHRIRLDISSSNFPHFDANPNTGDPEGQSKTTRVATNTVYMDGDRPSHVVLPIVQRG</sequence>
<dbReference type="NCBIfam" id="TIGR00976">
    <property type="entry name" value="CocE_NonD"/>
    <property type="match status" value="1"/>
</dbReference>
<dbReference type="GO" id="GO:0008239">
    <property type="term" value="F:dipeptidyl-peptidase activity"/>
    <property type="evidence" value="ECO:0007669"/>
    <property type="project" value="InterPro"/>
</dbReference>
<protein>
    <recommendedName>
        <fullName evidence="3">Xaa-Pro dipeptidyl-peptidase C-terminal domain-containing protein</fullName>
    </recommendedName>
</protein>
<dbReference type="Pfam" id="PF02129">
    <property type="entry name" value="Peptidase_S15"/>
    <property type="match status" value="1"/>
</dbReference>
<dbReference type="AlphaFoldDB" id="A0A841HLY2"/>
<dbReference type="PANTHER" id="PTHR43056:SF10">
    <property type="entry name" value="COCE_NOND FAMILY, PUTATIVE (AFU_ORTHOLOGUE AFUA_7G00600)-RELATED"/>
    <property type="match status" value="1"/>
</dbReference>
<dbReference type="InterPro" id="IPR029058">
    <property type="entry name" value="AB_hydrolase_fold"/>
</dbReference>
<reference evidence="4 5" key="1">
    <citation type="submission" date="2020-08" db="EMBL/GenBank/DDBJ databases">
        <title>Genomic Encyclopedia of Type Strains, Phase IV (KMG-IV): sequencing the most valuable type-strain genomes for metagenomic binning, comparative biology and taxonomic classification.</title>
        <authorList>
            <person name="Goeker M."/>
        </authorList>
    </citation>
    <scope>NUCLEOTIDE SEQUENCE [LARGE SCALE GENOMIC DNA]</scope>
    <source>
        <strain evidence="4 5">DSM 26723</strain>
    </source>
</reference>
<dbReference type="Proteomes" id="UP000588068">
    <property type="component" value="Unassembled WGS sequence"/>
</dbReference>
<proteinExistence type="predicted"/>
<dbReference type="InterPro" id="IPR013736">
    <property type="entry name" value="Xaa-Pro_dipept_C"/>
</dbReference>
<dbReference type="Gene3D" id="3.40.50.1820">
    <property type="entry name" value="alpha/beta hydrolase"/>
    <property type="match status" value="1"/>
</dbReference>
<dbReference type="InterPro" id="IPR008979">
    <property type="entry name" value="Galactose-bd-like_sf"/>
</dbReference>
<dbReference type="RefSeq" id="WP_221304194.1">
    <property type="nucleotide sequence ID" value="NZ_JACHHZ010000003.1"/>
</dbReference>
<evidence type="ECO:0000313" key="4">
    <source>
        <dbReference type="EMBL" id="MBB6093876.1"/>
    </source>
</evidence>
<dbReference type="Gene3D" id="1.10.3020.10">
    <property type="entry name" value="alpha-amino acid ester hydrolase ( Helical cap domain)"/>
    <property type="match status" value="1"/>
</dbReference>
<dbReference type="SUPFAM" id="SSF49785">
    <property type="entry name" value="Galactose-binding domain-like"/>
    <property type="match status" value="1"/>
</dbReference>